<keyword evidence="3 4" id="KW-0862">Zinc</keyword>
<dbReference type="eggNOG" id="COG0375">
    <property type="taxonomic scope" value="Bacteria"/>
</dbReference>
<dbReference type="GO" id="GO:0051604">
    <property type="term" value="P:protein maturation"/>
    <property type="evidence" value="ECO:0007669"/>
    <property type="project" value="InterPro"/>
</dbReference>
<dbReference type="Pfam" id="PF01155">
    <property type="entry name" value="HypA"/>
    <property type="match status" value="1"/>
</dbReference>
<protein>
    <recommendedName>
        <fullName evidence="4">Hydrogenase maturation factor HypA</fullName>
    </recommendedName>
</protein>
<dbReference type="GO" id="GO:0016151">
    <property type="term" value="F:nickel cation binding"/>
    <property type="evidence" value="ECO:0007669"/>
    <property type="project" value="UniProtKB-UniRule"/>
</dbReference>
<evidence type="ECO:0000256" key="3">
    <source>
        <dbReference type="ARBA" id="ARBA00022833"/>
    </source>
</evidence>
<dbReference type="AlphaFoldDB" id="D3PAS1"/>
<dbReference type="STRING" id="639282.DEFDS_0183"/>
<keyword evidence="6" id="KW-1185">Reference proteome</keyword>
<organism evidence="5 6">
    <name type="scientific">Deferribacter desulfuricans (strain DSM 14783 / JCM 11476 / NBRC 101012 / SSM1)</name>
    <dbReference type="NCBI Taxonomy" id="639282"/>
    <lineage>
        <taxon>Bacteria</taxon>
        <taxon>Pseudomonadati</taxon>
        <taxon>Deferribacterota</taxon>
        <taxon>Deferribacteres</taxon>
        <taxon>Deferribacterales</taxon>
        <taxon>Deferribacteraceae</taxon>
        <taxon>Deferribacter</taxon>
    </lineage>
</organism>
<reference evidence="5 6" key="1">
    <citation type="journal article" date="2010" name="DNA Res.">
        <title>Bacterial lifestyle in a deep-sea hydrothermal vent chimney revealed by the genome sequence of the thermophilic bacterium Deferribacter desulfuricans SSM1.</title>
        <authorList>
            <person name="Takaki Y."/>
            <person name="Shimamura S."/>
            <person name="Nakagawa S."/>
            <person name="Fukuhara Y."/>
            <person name="Horikawa H."/>
            <person name="Ankai A."/>
            <person name="Harada T."/>
            <person name="Hosoyama A."/>
            <person name="Oguchi A."/>
            <person name="Fukui S."/>
            <person name="Fujita N."/>
            <person name="Takami H."/>
            <person name="Takai K."/>
        </authorList>
    </citation>
    <scope>NUCLEOTIDE SEQUENCE [LARGE SCALE GENOMIC DNA]</scope>
    <source>
        <strain evidence="6">DSM 14783 / JCM 11476 / NBRC 101012 / SSM1</strain>
    </source>
</reference>
<keyword evidence="1 4" id="KW-0533">Nickel</keyword>
<dbReference type="PANTHER" id="PTHR34535:SF3">
    <property type="entry name" value="HYDROGENASE MATURATION FACTOR HYPA"/>
    <property type="match status" value="1"/>
</dbReference>
<dbReference type="OrthoDB" id="9800361at2"/>
<accession>D3PAS1</accession>
<evidence type="ECO:0000256" key="1">
    <source>
        <dbReference type="ARBA" id="ARBA00022596"/>
    </source>
</evidence>
<proteinExistence type="inferred from homology"/>
<dbReference type="HAMAP" id="MF_00213">
    <property type="entry name" value="HypA_HybF"/>
    <property type="match status" value="1"/>
</dbReference>
<name>D3PAS1_DEFDS</name>
<comment type="similarity">
    <text evidence="4">Belongs to the HypA/HybF family.</text>
</comment>
<keyword evidence="2 4" id="KW-0479">Metal-binding</keyword>
<dbReference type="PIRSF" id="PIRSF004761">
    <property type="entry name" value="Hydrgn_mat_HypA"/>
    <property type="match status" value="1"/>
</dbReference>
<evidence type="ECO:0000313" key="5">
    <source>
        <dbReference type="EMBL" id="BAI79694.1"/>
    </source>
</evidence>
<dbReference type="HOGENOM" id="CLU_126929_2_0_0"/>
<feature type="binding site" evidence="4">
    <location>
        <position position="92"/>
    </location>
    <ligand>
        <name>Zn(2+)</name>
        <dbReference type="ChEBI" id="CHEBI:29105"/>
    </ligand>
</feature>
<feature type="binding site" evidence="4">
    <location>
        <position position="2"/>
    </location>
    <ligand>
        <name>Ni(2+)</name>
        <dbReference type="ChEBI" id="CHEBI:49786"/>
    </ligand>
</feature>
<dbReference type="Proteomes" id="UP000001520">
    <property type="component" value="Chromosome"/>
</dbReference>
<evidence type="ECO:0000256" key="4">
    <source>
        <dbReference type="HAMAP-Rule" id="MF_00213"/>
    </source>
</evidence>
<dbReference type="NCBIfam" id="TIGR00100">
    <property type="entry name" value="hypA"/>
    <property type="match status" value="1"/>
</dbReference>
<comment type="function">
    <text evidence="4">Involved in the maturation of [NiFe] hydrogenases. Required for nickel insertion into the metal center of the hydrogenase.</text>
</comment>
<dbReference type="Gene3D" id="3.30.2320.80">
    <property type="match status" value="1"/>
</dbReference>
<evidence type="ECO:0000313" key="6">
    <source>
        <dbReference type="Proteomes" id="UP000001520"/>
    </source>
</evidence>
<dbReference type="RefSeq" id="WP_013006942.1">
    <property type="nucleotide sequence ID" value="NC_013939.1"/>
</dbReference>
<dbReference type="KEGG" id="ddf:DEFDS_0183"/>
<feature type="binding site" evidence="4">
    <location>
        <position position="76"/>
    </location>
    <ligand>
        <name>Zn(2+)</name>
        <dbReference type="ChEBI" id="CHEBI:29105"/>
    </ligand>
</feature>
<dbReference type="PANTHER" id="PTHR34535">
    <property type="entry name" value="HYDROGENASE MATURATION FACTOR HYPA"/>
    <property type="match status" value="1"/>
</dbReference>
<evidence type="ECO:0000256" key="2">
    <source>
        <dbReference type="ARBA" id="ARBA00022723"/>
    </source>
</evidence>
<dbReference type="EMBL" id="AP011529">
    <property type="protein sequence ID" value="BAI79694.1"/>
    <property type="molecule type" value="Genomic_DNA"/>
</dbReference>
<feature type="binding site" evidence="4">
    <location>
        <position position="89"/>
    </location>
    <ligand>
        <name>Zn(2+)</name>
        <dbReference type="ChEBI" id="CHEBI:29105"/>
    </ligand>
</feature>
<gene>
    <name evidence="4" type="primary">hypA</name>
    <name evidence="5" type="ordered locus">DEFDS_0183</name>
</gene>
<dbReference type="InterPro" id="IPR000688">
    <property type="entry name" value="HypA/HybF"/>
</dbReference>
<sequence>MHEASIAQNILDIAIDTATQNNARVIKKIFVKIGKLAAVDIESLLFAYDALKEGTIAENSTLVVDEVSIQGECLDCGHISTYDDYFFSCKNCNSLNVKIISGEELNITEIEVE</sequence>
<feature type="binding site" evidence="4">
    <location>
        <position position="73"/>
    </location>
    <ligand>
        <name>Zn(2+)</name>
        <dbReference type="ChEBI" id="CHEBI:29105"/>
    </ligand>
</feature>
<dbReference type="GO" id="GO:0008270">
    <property type="term" value="F:zinc ion binding"/>
    <property type="evidence" value="ECO:0007669"/>
    <property type="project" value="UniProtKB-UniRule"/>
</dbReference>